<dbReference type="Gene3D" id="1.20.140.10">
    <property type="entry name" value="Butyryl-CoA Dehydrogenase, subunit A, domain 3"/>
    <property type="match status" value="1"/>
</dbReference>
<feature type="domain" description="Acyl-CoA dehydrogenase/oxidase C-terminal" evidence="6">
    <location>
        <begin position="158"/>
        <end position="277"/>
    </location>
</feature>
<proteinExistence type="inferred from homology"/>
<evidence type="ECO:0000259" key="7">
    <source>
        <dbReference type="Pfam" id="PF02770"/>
    </source>
</evidence>
<feature type="domain" description="Acyl-CoA dehydrogenase/oxidase N-terminal" evidence="8">
    <location>
        <begin position="2"/>
        <end position="51"/>
    </location>
</feature>
<evidence type="ECO:0000259" key="8">
    <source>
        <dbReference type="Pfam" id="PF02771"/>
    </source>
</evidence>
<feature type="non-terminal residue" evidence="9">
    <location>
        <position position="1"/>
    </location>
</feature>
<dbReference type="Pfam" id="PF02771">
    <property type="entry name" value="Acyl-CoA_dh_N"/>
    <property type="match status" value="1"/>
</dbReference>
<evidence type="ECO:0000256" key="1">
    <source>
        <dbReference type="ARBA" id="ARBA00001974"/>
    </source>
</evidence>
<dbReference type="InterPro" id="IPR006091">
    <property type="entry name" value="Acyl-CoA_Oxase/DH_mid-dom"/>
</dbReference>
<dbReference type="Pfam" id="PF00441">
    <property type="entry name" value="Acyl-CoA_dh_1"/>
    <property type="match status" value="1"/>
</dbReference>
<dbReference type="InterPro" id="IPR046373">
    <property type="entry name" value="Acyl-CoA_Oxase/DH_mid-dom_sf"/>
</dbReference>
<dbReference type="Pfam" id="PF02770">
    <property type="entry name" value="Acyl-CoA_dh_M"/>
    <property type="match status" value="1"/>
</dbReference>
<dbReference type="PANTHER" id="PTHR43884:SF20">
    <property type="entry name" value="ACYL-COA DEHYDROGENASE FADE28"/>
    <property type="match status" value="1"/>
</dbReference>
<evidence type="ECO:0008006" key="10">
    <source>
        <dbReference type="Google" id="ProtNLM"/>
    </source>
</evidence>
<dbReference type="Gene3D" id="1.10.540.10">
    <property type="entry name" value="Acyl-CoA dehydrogenase/oxidase, N-terminal domain"/>
    <property type="match status" value="1"/>
</dbReference>
<evidence type="ECO:0000256" key="2">
    <source>
        <dbReference type="ARBA" id="ARBA00009347"/>
    </source>
</evidence>
<dbReference type="SUPFAM" id="SSF56645">
    <property type="entry name" value="Acyl-CoA dehydrogenase NM domain-like"/>
    <property type="match status" value="1"/>
</dbReference>
<dbReference type="InterPro" id="IPR009100">
    <property type="entry name" value="AcylCoA_DH/oxidase_NM_dom_sf"/>
</dbReference>
<dbReference type="GO" id="GO:0050660">
    <property type="term" value="F:flavin adenine dinucleotide binding"/>
    <property type="evidence" value="ECO:0007669"/>
    <property type="project" value="InterPro"/>
</dbReference>
<dbReference type="InterPro" id="IPR036250">
    <property type="entry name" value="AcylCo_DH-like_C"/>
</dbReference>
<dbReference type="AlphaFoldDB" id="X1NMH5"/>
<reference evidence="9" key="1">
    <citation type="journal article" date="2014" name="Front. Microbiol.">
        <title>High frequency of phylogenetically diverse reductive dehalogenase-homologous genes in deep subseafloor sedimentary metagenomes.</title>
        <authorList>
            <person name="Kawai M."/>
            <person name="Futagami T."/>
            <person name="Toyoda A."/>
            <person name="Takaki Y."/>
            <person name="Nishi S."/>
            <person name="Hori S."/>
            <person name="Arai W."/>
            <person name="Tsubouchi T."/>
            <person name="Morono Y."/>
            <person name="Uchiyama I."/>
            <person name="Ito T."/>
            <person name="Fujiyama A."/>
            <person name="Inagaki F."/>
            <person name="Takami H."/>
        </authorList>
    </citation>
    <scope>NUCLEOTIDE SEQUENCE</scope>
    <source>
        <strain evidence="9">Expedition CK06-06</strain>
    </source>
</reference>
<evidence type="ECO:0000313" key="9">
    <source>
        <dbReference type="EMBL" id="GAI31426.1"/>
    </source>
</evidence>
<keyword evidence="4" id="KW-0274">FAD</keyword>
<dbReference type="GO" id="GO:0003995">
    <property type="term" value="F:acyl-CoA dehydrogenase activity"/>
    <property type="evidence" value="ECO:0007669"/>
    <property type="project" value="TreeGrafter"/>
</dbReference>
<name>X1NMH5_9ZZZZ</name>
<protein>
    <recommendedName>
        <fullName evidence="10">Acyl-CoA dehydrogenase</fullName>
    </recommendedName>
</protein>
<dbReference type="PANTHER" id="PTHR43884">
    <property type="entry name" value="ACYL-COA DEHYDROGENASE"/>
    <property type="match status" value="1"/>
</dbReference>
<evidence type="ECO:0000256" key="5">
    <source>
        <dbReference type="ARBA" id="ARBA00023002"/>
    </source>
</evidence>
<feature type="non-terminal residue" evidence="9">
    <location>
        <position position="280"/>
    </location>
</feature>
<evidence type="ECO:0000259" key="6">
    <source>
        <dbReference type="Pfam" id="PF00441"/>
    </source>
</evidence>
<evidence type="ECO:0000256" key="3">
    <source>
        <dbReference type="ARBA" id="ARBA00022630"/>
    </source>
</evidence>
<feature type="domain" description="Acyl-CoA oxidase/dehydrogenase middle" evidence="7">
    <location>
        <begin position="56"/>
        <end position="145"/>
    </location>
</feature>
<keyword evidence="3" id="KW-0285">Flavoprotein</keyword>
<dbReference type="InterPro" id="IPR037069">
    <property type="entry name" value="AcylCoA_DH/ox_N_sf"/>
</dbReference>
<dbReference type="SUPFAM" id="SSF47203">
    <property type="entry name" value="Acyl-CoA dehydrogenase C-terminal domain-like"/>
    <property type="match status" value="1"/>
</dbReference>
<evidence type="ECO:0000256" key="4">
    <source>
        <dbReference type="ARBA" id="ARBA00022827"/>
    </source>
</evidence>
<dbReference type="CDD" id="cd00567">
    <property type="entry name" value="ACAD"/>
    <property type="match status" value="1"/>
</dbReference>
<comment type="cofactor">
    <cofactor evidence="1">
        <name>FAD</name>
        <dbReference type="ChEBI" id="CHEBI:57692"/>
    </cofactor>
</comment>
<comment type="similarity">
    <text evidence="2">Belongs to the acyl-CoA dehydrogenase family.</text>
</comment>
<comment type="caution">
    <text evidence="9">The sequence shown here is derived from an EMBL/GenBank/DDBJ whole genome shotgun (WGS) entry which is preliminary data.</text>
</comment>
<keyword evidence="5" id="KW-0560">Oxidoreductase</keyword>
<dbReference type="InterPro" id="IPR013786">
    <property type="entry name" value="AcylCoA_DH/ox_N"/>
</dbReference>
<dbReference type="EMBL" id="BARV01018193">
    <property type="protein sequence ID" value="GAI31426.1"/>
    <property type="molecule type" value="Genomic_DNA"/>
</dbReference>
<dbReference type="InterPro" id="IPR009075">
    <property type="entry name" value="AcylCo_DH/oxidase_C"/>
</dbReference>
<gene>
    <name evidence="9" type="ORF">S06H3_30829</name>
</gene>
<organism evidence="9">
    <name type="scientific">marine sediment metagenome</name>
    <dbReference type="NCBI Taxonomy" id="412755"/>
    <lineage>
        <taxon>unclassified sequences</taxon>
        <taxon>metagenomes</taxon>
        <taxon>ecological metagenomes</taxon>
    </lineage>
</organism>
<dbReference type="Gene3D" id="2.40.110.10">
    <property type="entry name" value="Butyryl-CoA Dehydrogenase, subunit A, domain 2"/>
    <property type="match status" value="1"/>
</dbReference>
<sequence>FLDLSVLLEEMGRACLPAPFFSTVVLAGLSILDIGSEEQKRQYLPEIASGKAIFSLALIEPALGYEPKAIAVEASPDGNAYVVNGTKLFVPYANIADCLLCVARTSKQEQGITIFLVDAKSPGIKYTALETMAHDKLCEVVFDQVRVPKENILGQLDKGWPEVEKIVKRSDVARWCEIVGNLQWVLEDTVAYAKDRKQFDRPIGSFQVLQHYCADIYTYVEGAKLSAYQAAWMLSNGFPCDKEIAVAKLWITEASPRIFNLAHQIHGAIGVTQEHDLHFY</sequence>
<accession>X1NMH5</accession>